<evidence type="ECO:0000256" key="1">
    <source>
        <dbReference type="SAM" id="MobiDB-lite"/>
    </source>
</evidence>
<accession>A0A6H5IY74</accession>
<name>A0A6H5IY74_9HYME</name>
<organism evidence="2 3">
    <name type="scientific">Trichogramma brassicae</name>
    <dbReference type="NCBI Taxonomy" id="86971"/>
    <lineage>
        <taxon>Eukaryota</taxon>
        <taxon>Metazoa</taxon>
        <taxon>Ecdysozoa</taxon>
        <taxon>Arthropoda</taxon>
        <taxon>Hexapoda</taxon>
        <taxon>Insecta</taxon>
        <taxon>Pterygota</taxon>
        <taxon>Neoptera</taxon>
        <taxon>Endopterygota</taxon>
        <taxon>Hymenoptera</taxon>
        <taxon>Apocrita</taxon>
        <taxon>Proctotrupomorpha</taxon>
        <taxon>Chalcidoidea</taxon>
        <taxon>Trichogrammatidae</taxon>
        <taxon>Trichogramma</taxon>
    </lineage>
</organism>
<feature type="region of interest" description="Disordered" evidence="1">
    <location>
        <begin position="37"/>
        <end position="98"/>
    </location>
</feature>
<feature type="non-terminal residue" evidence="2">
    <location>
        <position position="190"/>
    </location>
</feature>
<dbReference type="AlphaFoldDB" id="A0A6H5IY74"/>
<feature type="compositionally biased region" description="Basic and acidic residues" evidence="1">
    <location>
        <begin position="65"/>
        <end position="75"/>
    </location>
</feature>
<reference evidence="2 3" key="1">
    <citation type="submission" date="2020-02" db="EMBL/GenBank/DDBJ databases">
        <authorList>
            <person name="Ferguson B K."/>
        </authorList>
    </citation>
    <scope>NUCLEOTIDE SEQUENCE [LARGE SCALE GENOMIC DNA]</scope>
</reference>
<keyword evidence="3" id="KW-1185">Reference proteome</keyword>
<dbReference type="EMBL" id="CADCXV010001177">
    <property type="protein sequence ID" value="CAB0042275.1"/>
    <property type="molecule type" value="Genomic_DNA"/>
</dbReference>
<protein>
    <submittedName>
        <fullName evidence="2">Uncharacterized protein</fullName>
    </submittedName>
</protein>
<feature type="compositionally biased region" description="Pro residues" evidence="1">
    <location>
        <begin position="49"/>
        <end position="59"/>
    </location>
</feature>
<evidence type="ECO:0000313" key="2">
    <source>
        <dbReference type="EMBL" id="CAB0042275.1"/>
    </source>
</evidence>
<sequence length="190" mass="21495">MKCVQQAWRCTVGRGAATAGRRGWNAAGWRRCSESLQSHRARRAAPQKSPLPAPQPPGRPLWIRQWEESNPRDLRSQANPVGEQPDLTRPRSAPEPRPVAAWLPVPQSLRVNATASFVSLRRDADAIRLPSRRWATTIENPQRSDRCRQLLFLYSLSQHMGLGSIGRRPGTPSCFDLTSLVYREKSIDRR</sequence>
<evidence type="ECO:0000313" key="3">
    <source>
        <dbReference type="Proteomes" id="UP000479190"/>
    </source>
</evidence>
<proteinExistence type="predicted"/>
<dbReference type="Proteomes" id="UP000479190">
    <property type="component" value="Unassembled WGS sequence"/>
</dbReference>
<gene>
    <name evidence="2" type="ORF">TBRA_LOCUS13903</name>
</gene>